<dbReference type="PANTHER" id="PTHR39601">
    <property type="entry name" value="CHORIOGENIN HMINOR"/>
    <property type="match status" value="1"/>
</dbReference>
<feature type="compositionally biased region" description="Basic residues" evidence="1">
    <location>
        <begin position="1"/>
        <end position="11"/>
    </location>
</feature>
<sequence length="959" mass="107821">MSARGARSRKAVAKDIEKKEKKVASSKKPVESILRPHDAFTDWRPTPSRTGRDTTGTGVPSRSVTISSDASRATSRSSSTHASSNRQRLGTIDSRESLEYRPFHRPMTSQSGSASISEGSTTGKEKLKYDAHRKGSKAPRGRGGGVPIKKPVANSPAPPLFRAESTASYVPMNQKTWQNFRIWEGGESGIRPYGGFDFDEHMQTGNVLIYFKDEQVSEDRPVPQLRADLEVLENAGSTWLSNSLIYGKIDDNEDEWTLPGSPESSSGHNQFNVAGLGQRRMLGPSSGGRSPPPFQIDQAYQGSISDTTSRNPSYYPPGSGLAGHQSPPPFNRPNEITPTHELWFAAPAHVRTPQAQRLHHVAVRNFLAMLHNKPIVGADLFEMLSTLQPEIQVMYEMDHTEQSRMTPRERSVHMITQYLTSHGLDDVRNSIKYALGILAWSEQDTVKWRQGYLESFAHLAGIMSPQIEELPDFKRLSIVTRRNLGIAAKTLQLQIMEAEEKLATFDFGDLWEDAPKSIGGPVHQSYNAFRSFLGNYYTKIYGNWPPTQGKSWLNRKMILGLQEDFGSLYDYLVNRDVIWDSREERPGKKWKLVNRNNEDFQPDLPELNMTDMLVTFDNRHGYLHIPHPYPLLPREVPQIKSPVKKSFFSSLKKSKVDTTKDAKAHLQLSIVFSDATNIEKLDVSFNGSTLIDQFERFELSAELKSVTPREARLGRWVLLYGILQVLSKLSVDIQGLKYTDGVRYFLCTDLKRCPDWVTNGQAEYMEASQLRSWCWQRAWDPTPTAGAPVELEGSSIQVPRGVEPDSHGDRVPDMSSGGTMTSDEARRLEGATILNNDIRRISEKIEDMGRMRTYERRIENEKIKQEEFGKTKRDQSYRLTESDYVERPLVPNRSPLRSPPPGPFTGGGAAVGGAGNNGSYQSMGPRGREFPHAMSPQGGFPQSLNQHAYYQDERRPGWG</sequence>
<dbReference type="OrthoDB" id="5302380at2759"/>
<feature type="compositionally biased region" description="Basic and acidic residues" evidence="1">
    <location>
        <begin position="950"/>
        <end position="959"/>
    </location>
</feature>
<dbReference type="PANTHER" id="PTHR39601:SF2">
    <property type="entry name" value="CHORIOGENIN HMINOR"/>
    <property type="match status" value="1"/>
</dbReference>
<feature type="compositionally biased region" description="Basic and acidic residues" evidence="1">
    <location>
        <begin position="12"/>
        <end position="41"/>
    </location>
</feature>
<feature type="compositionally biased region" description="Gly residues" evidence="1">
    <location>
        <begin position="904"/>
        <end position="916"/>
    </location>
</feature>
<feature type="region of interest" description="Disordered" evidence="1">
    <location>
        <begin position="278"/>
        <end position="333"/>
    </location>
</feature>
<feature type="compositionally biased region" description="Polar residues" evidence="1">
    <location>
        <begin position="47"/>
        <end position="64"/>
    </location>
</feature>
<protein>
    <recommendedName>
        <fullName evidence="2">DUF8004 domain-containing protein</fullName>
    </recommendedName>
</protein>
<feature type="compositionally biased region" description="Basic and acidic residues" evidence="1">
    <location>
        <begin position="802"/>
        <end position="812"/>
    </location>
</feature>
<evidence type="ECO:0000256" key="1">
    <source>
        <dbReference type="SAM" id="MobiDB-lite"/>
    </source>
</evidence>
<feature type="region of interest" description="Disordered" evidence="1">
    <location>
        <begin position="1"/>
        <end position="157"/>
    </location>
</feature>
<dbReference type="Pfam" id="PF26013">
    <property type="entry name" value="DUF8004"/>
    <property type="match status" value="1"/>
</dbReference>
<feature type="compositionally biased region" description="Basic and acidic residues" evidence="1">
    <location>
        <begin position="123"/>
        <end position="133"/>
    </location>
</feature>
<feature type="region of interest" description="Disordered" evidence="1">
    <location>
        <begin position="798"/>
        <end position="825"/>
    </location>
</feature>
<organism evidence="3 4">
    <name type="scientific">Clohesyomyces aquaticus</name>
    <dbReference type="NCBI Taxonomy" id="1231657"/>
    <lineage>
        <taxon>Eukaryota</taxon>
        <taxon>Fungi</taxon>
        <taxon>Dikarya</taxon>
        <taxon>Ascomycota</taxon>
        <taxon>Pezizomycotina</taxon>
        <taxon>Dothideomycetes</taxon>
        <taxon>Pleosporomycetidae</taxon>
        <taxon>Pleosporales</taxon>
        <taxon>Lindgomycetaceae</taxon>
        <taxon>Clohesyomyces</taxon>
    </lineage>
</organism>
<dbReference type="Proteomes" id="UP000193144">
    <property type="component" value="Unassembled WGS sequence"/>
</dbReference>
<dbReference type="AlphaFoldDB" id="A0A1Y2ACX2"/>
<accession>A0A1Y2ACX2</accession>
<feature type="region of interest" description="Disordered" evidence="1">
    <location>
        <begin position="889"/>
        <end position="959"/>
    </location>
</feature>
<name>A0A1Y2ACX2_9PLEO</name>
<dbReference type="STRING" id="1231657.A0A1Y2ACX2"/>
<feature type="domain" description="DUF8004" evidence="2">
    <location>
        <begin position="413"/>
        <end position="507"/>
    </location>
</feature>
<keyword evidence="4" id="KW-1185">Reference proteome</keyword>
<feature type="compositionally biased region" description="Basic and acidic residues" evidence="1">
    <location>
        <begin position="93"/>
        <end position="102"/>
    </location>
</feature>
<dbReference type="InterPro" id="IPR058317">
    <property type="entry name" value="DUF8004"/>
</dbReference>
<feature type="compositionally biased region" description="Polar residues" evidence="1">
    <location>
        <begin position="298"/>
        <end position="312"/>
    </location>
</feature>
<evidence type="ECO:0000313" key="4">
    <source>
        <dbReference type="Proteomes" id="UP000193144"/>
    </source>
</evidence>
<feature type="compositionally biased region" description="Low complexity" evidence="1">
    <location>
        <begin position="65"/>
        <end position="86"/>
    </location>
</feature>
<evidence type="ECO:0000259" key="2">
    <source>
        <dbReference type="Pfam" id="PF26013"/>
    </source>
</evidence>
<evidence type="ECO:0000313" key="3">
    <source>
        <dbReference type="EMBL" id="ORY19845.1"/>
    </source>
</evidence>
<reference evidence="3 4" key="1">
    <citation type="submission" date="2016-07" db="EMBL/GenBank/DDBJ databases">
        <title>Pervasive Adenine N6-methylation of Active Genes in Fungi.</title>
        <authorList>
            <consortium name="DOE Joint Genome Institute"/>
            <person name="Mondo S.J."/>
            <person name="Dannebaum R.O."/>
            <person name="Kuo R.C."/>
            <person name="Labutti K."/>
            <person name="Haridas S."/>
            <person name="Kuo A."/>
            <person name="Salamov A."/>
            <person name="Ahrendt S.R."/>
            <person name="Lipzen A."/>
            <person name="Sullivan W."/>
            <person name="Andreopoulos W.B."/>
            <person name="Clum A."/>
            <person name="Lindquist E."/>
            <person name="Daum C."/>
            <person name="Ramamoorthy G.K."/>
            <person name="Gryganskyi A."/>
            <person name="Culley D."/>
            <person name="Magnuson J.K."/>
            <person name="James T.Y."/>
            <person name="O'Malley M.A."/>
            <person name="Stajich J.E."/>
            <person name="Spatafora J.W."/>
            <person name="Visel A."/>
            <person name="Grigoriev I.V."/>
        </authorList>
    </citation>
    <scope>NUCLEOTIDE SEQUENCE [LARGE SCALE GENOMIC DNA]</scope>
    <source>
        <strain evidence="3 4">CBS 115471</strain>
    </source>
</reference>
<proteinExistence type="predicted"/>
<dbReference type="EMBL" id="MCFA01000001">
    <property type="protein sequence ID" value="ORY19845.1"/>
    <property type="molecule type" value="Genomic_DNA"/>
</dbReference>
<comment type="caution">
    <text evidence="3">The sequence shown here is derived from an EMBL/GenBank/DDBJ whole genome shotgun (WGS) entry which is preliminary data.</text>
</comment>
<gene>
    <name evidence="3" type="ORF">BCR34DRAFT_595291</name>
</gene>
<feature type="compositionally biased region" description="Low complexity" evidence="1">
    <location>
        <begin position="108"/>
        <end position="122"/>
    </location>
</feature>